<dbReference type="InterPro" id="IPR020708">
    <property type="entry name" value="DNA-dir_RNA_polK_14-18kDa_CS"/>
</dbReference>
<comment type="subcellular location">
    <subcellularLocation>
        <location evidence="3">Cytoplasm</location>
    </subcellularLocation>
</comment>
<keyword evidence="3" id="KW-0963">Cytoplasm</keyword>
<sequence length="68" mass="7523">MASLTRFERARIIGARALQLALGAPPLVKPNKEATPYTIAKQEFESKVLPMSVLRIYPDGAVERVEVN</sequence>
<dbReference type="GO" id="GO:0006366">
    <property type="term" value="P:transcription by RNA polymerase II"/>
    <property type="evidence" value="ECO:0007669"/>
    <property type="project" value="TreeGrafter"/>
</dbReference>
<gene>
    <name evidence="3" type="primary">rpo6</name>
    <name evidence="3" type="synonym">rpoK</name>
    <name evidence="4" type="ORF">DRO07_01405</name>
</gene>
<dbReference type="GO" id="GO:0005737">
    <property type="term" value="C:cytoplasm"/>
    <property type="evidence" value="ECO:0007669"/>
    <property type="project" value="UniProtKB-SubCell"/>
</dbReference>
<organism evidence="4 5">
    <name type="scientific">Candidatus Iainarchaeum sp</name>
    <dbReference type="NCBI Taxonomy" id="3101447"/>
    <lineage>
        <taxon>Archaea</taxon>
        <taxon>Candidatus Iainarchaeota</taxon>
        <taxon>Candidatus Iainarchaeia</taxon>
        <taxon>Candidatus Iainarchaeales</taxon>
        <taxon>Candidatus Iainarchaeaceae</taxon>
        <taxon>Candidatus Iainarchaeum</taxon>
    </lineage>
</organism>
<reference evidence="4 5" key="1">
    <citation type="submission" date="2018-06" db="EMBL/GenBank/DDBJ databases">
        <title>Extensive metabolic versatility and redundancy in microbially diverse, dynamic hydrothermal sediments.</title>
        <authorList>
            <person name="Dombrowski N."/>
            <person name="Teske A."/>
            <person name="Baker B.J."/>
        </authorList>
    </citation>
    <scope>NUCLEOTIDE SEQUENCE [LARGE SCALE GENOMIC DNA]</scope>
    <source>
        <strain evidence="4">B9_G13</strain>
    </source>
</reference>
<dbReference type="HAMAP" id="MF_00192">
    <property type="entry name" value="RNApol_arch_Rpo6"/>
    <property type="match status" value="1"/>
</dbReference>
<dbReference type="GO" id="GO:0006360">
    <property type="term" value="P:transcription by RNA polymerase I"/>
    <property type="evidence" value="ECO:0007669"/>
    <property type="project" value="TreeGrafter"/>
</dbReference>
<keyword evidence="3" id="KW-0548">Nucleotidyltransferase</keyword>
<dbReference type="PIRSF" id="PIRSF000778">
    <property type="entry name" value="RpoK/RPB6"/>
    <property type="match status" value="1"/>
</dbReference>
<dbReference type="EMBL" id="QMWO01000036">
    <property type="protein sequence ID" value="RLG69910.1"/>
    <property type="molecule type" value="Genomic_DNA"/>
</dbReference>
<dbReference type="GO" id="GO:0042797">
    <property type="term" value="P:tRNA transcription by RNA polymerase III"/>
    <property type="evidence" value="ECO:0007669"/>
    <property type="project" value="TreeGrafter"/>
</dbReference>
<dbReference type="EC" id="2.7.7.6" evidence="3"/>
<dbReference type="GO" id="GO:0003899">
    <property type="term" value="F:DNA-directed RNA polymerase activity"/>
    <property type="evidence" value="ECO:0007669"/>
    <property type="project" value="UniProtKB-UniRule"/>
</dbReference>
<protein>
    <recommendedName>
        <fullName evidence="3">DNA-directed RNA polymerase subunit Rpo6</fullName>
        <ecNumber evidence="3">2.7.7.6</ecNumber>
    </recommendedName>
    <alternativeName>
        <fullName evidence="3">DNA-directed RNA polymerase subunit K</fullName>
    </alternativeName>
</protein>
<dbReference type="PANTHER" id="PTHR47227">
    <property type="entry name" value="DNA-DIRECTED RNA POLYMERASE SUBUNIT K"/>
    <property type="match status" value="1"/>
</dbReference>
<dbReference type="InterPro" id="IPR006111">
    <property type="entry name" value="Rpo6/Rpb6"/>
</dbReference>
<comment type="function">
    <text evidence="3">DNA-dependent RNA polymerase (RNAP) catalyzes the transcription of DNA into RNA using the four ribonucleoside triphosphates as substrates.</text>
</comment>
<dbReference type="GO" id="GO:0003677">
    <property type="term" value="F:DNA binding"/>
    <property type="evidence" value="ECO:0007669"/>
    <property type="project" value="UniProtKB-UniRule"/>
</dbReference>
<comment type="subunit">
    <text evidence="3">Part of the RNA polymerase complex.</text>
</comment>
<comment type="similarity">
    <text evidence="3">Belongs to the archaeal Rpo6/eukaryotic RPB6 RNA polymerase subunit family.</text>
</comment>
<evidence type="ECO:0000313" key="5">
    <source>
        <dbReference type="Proteomes" id="UP000277633"/>
    </source>
</evidence>
<keyword evidence="3" id="KW-0808">Transferase</keyword>
<dbReference type="Pfam" id="PF01192">
    <property type="entry name" value="RNA_pol_Rpb6"/>
    <property type="match status" value="1"/>
</dbReference>
<evidence type="ECO:0000256" key="2">
    <source>
        <dbReference type="ARBA" id="ARBA00023163"/>
    </source>
</evidence>
<evidence type="ECO:0000313" key="4">
    <source>
        <dbReference type="EMBL" id="RLG69910.1"/>
    </source>
</evidence>
<evidence type="ECO:0000256" key="3">
    <source>
        <dbReference type="HAMAP-Rule" id="MF_00192"/>
    </source>
</evidence>
<dbReference type="SUPFAM" id="SSF63562">
    <property type="entry name" value="RPB6/omega subunit-like"/>
    <property type="match status" value="1"/>
</dbReference>
<dbReference type="GO" id="GO:0000428">
    <property type="term" value="C:DNA-directed RNA polymerase complex"/>
    <property type="evidence" value="ECO:0007669"/>
    <property type="project" value="UniProtKB-KW"/>
</dbReference>
<dbReference type="NCBIfam" id="NF002207">
    <property type="entry name" value="PRK01099.1-2"/>
    <property type="match status" value="1"/>
</dbReference>
<keyword evidence="2 3" id="KW-0804">Transcription</keyword>
<comment type="caution">
    <text evidence="4">The sequence shown here is derived from an EMBL/GenBank/DDBJ whole genome shotgun (WGS) entry which is preliminary data.</text>
</comment>
<dbReference type="InterPro" id="IPR006110">
    <property type="entry name" value="Pol_omega/Rpo6/RPB6"/>
</dbReference>
<dbReference type="PANTHER" id="PTHR47227:SF5">
    <property type="entry name" value="DNA-DIRECTED RNA POLYMERASES I, II, AND III SUBUNIT RPABC2"/>
    <property type="match status" value="1"/>
</dbReference>
<dbReference type="NCBIfam" id="NF002208">
    <property type="entry name" value="PRK01099.1-3"/>
    <property type="match status" value="1"/>
</dbReference>
<dbReference type="AlphaFoldDB" id="A0A497JHK5"/>
<evidence type="ECO:0000256" key="1">
    <source>
        <dbReference type="ARBA" id="ARBA00022478"/>
    </source>
</evidence>
<dbReference type="Gene3D" id="3.90.940.10">
    <property type="match status" value="1"/>
</dbReference>
<name>A0A497JHK5_9ARCH</name>
<dbReference type="Proteomes" id="UP000277633">
    <property type="component" value="Unassembled WGS sequence"/>
</dbReference>
<dbReference type="InterPro" id="IPR036161">
    <property type="entry name" value="RPB6/omega-like_sf"/>
</dbReference>
<comment type="catalytic activity">
    <reaction evidence="3">
        <text>RNA(n) + a ribonucleoside 5'-triphosphate = RNA(n+1) + diphosphate</text>
        <dbReference type="Rhea" id="RHEA:21248"/>
        <dbReference type="Rhea" id="RHEA-COMP:14527"/>
        <dbReference type="Rhea" id="RHEA-COMP:17342"/>
        <dbReference type="ChEBI" id="CHEBI:33019"/>
        <dbReference type="ChEBI" id="CHEBI:61557"/>
        <dbReference type="ChEBI" id="CHEBI:140395"/>
        <dbReference type="EC" id="2.7.7.6"/>
    </reaction>
</comment>
<dbReference type="PROSITE" id="PS01111">
    <property type="entry name" value="RNA_POL_K_14KD"/>
    <property type="match status" value="1"/>
</dbReference>
<proteinExistence type="inferred from homology"/>
<keyword evidence="1 3" id="KW-0240">DNA-directed RNA polymerase</keyword>
<accession>A0A497JHK5</accession>